<evidence type="ECO:0000313" key="2">
    <source>
        <dbReference type="EMBL" id="NIH77971.1"/>
    </source>
</evidence>
<gene>
    <name evidence="2" type="ORF">FHX46_000501</name>
</gene>
<organism evidence="2 3">
    <name type="scientific">Amycolatopsis viridis</name>
    <dbReference type="NCBI Taxonomy" id="185678"/>
    <lineage>
        <taxon>Bacteria</taxon>
        <taxon>Bacillati</taxon>
        <taxon>Actinomycetota</taxon>
        <taxon>Actinomycetes</taxon>
        <taxon>Pseudonocardiales</taxon>
        <taxon>Pseudonocardiaceae</taxon>
        <taxon>Amycolatopsis</taxon>
    </lineage>
</organism>
<dbReference type="Proteomes" id="UP000754495">
    <property type="component" value="Unassembled WGS sequence"/>
</dbReference>
<dbReference type="InterPro" id="IPR018713">
    <property type="entry name" value="MPAB/Lcp_cat_dom"/>
</dbReference>
<dbReference type="InterPro" id="IPR037473">
    <property type="entry name" value="Lcp-like"/>
</dbReference>
<sequence length="405" mass="45412">MDERLPDPELFRSGGFRLAAKVFVKDDIRATERQLRRFREFAQVEDPLADAVVALFRRLPKNHGRRLFEHALTHGVHDLDKPPKELVDFFEHVEATPYWVDPARLDRGARAIVRTGVLGLFPLGDMSLMGGYLASRAIKTLVATGEIERKASRRLLETAAWWMDVTTPGALAVHAAGYASALRVRLVHAHVRAAMHRRPDWDYQEWDKPINQVQTAGTLLLFSLVFVYGTQLLGIRFSDRERADILHLWRYAGWLLGVDEELLPATEEDAWRLFWLLASTEFIPDTDSKRLAKALIDTHAAIGEGRGAVGKVLAHLSVAVHSSISRLVLGRANADFLEIPDDPVAQGAILAVAVGNFAAETARRFIPGATALREYLGALERRRYVERLGRIAELDPTYARHMQAA</sequence>
<proteinExistence type="predicted"/>
<reference evidence="2 3" key="1">
    <citation type="submission" date="2020-03" db="EMBL/GenBank/DDBJ databases">
        <title>Sequencing the genomes of 1000 actinobacteria strains.</title>
        <authorList>
            <person name="Klenk H.-P."/>
        </authorList>
    </citation>
    <scope>NUCLEOTIDE SEQUENCE [LARGE SCALE GENOMIC DNA]</scope>
    <source>
        <strain evidence="2 3">DSM 45668</strain>
    </source>
</reference>
<accession>A0ABX0SLW2</accession>
<dbReference type="PANTHER" id="PTHR37539:SF1">
    <property type="entry name" value="ER-BOUND OXYGENASE MPAB_MPAB'_RUBBER OXYGENASE CATALYTIC DOMAIN-CONTAINING PROTEIN"/>
    <property type="match status" value="1"/>
</dbReference>
<comment type="caution">
    <text evidence="2">The sequence shown here is derived from an EMBL/GenBank/DDBJ whole genome shotgun (WGS) entry which is preliminary data.</text>
</comment>
<evidence type="ECO:0000259" key="1">
    <source>
        <dbReference type="Pfam" id="PF09995"/>
    </source>
</evidence>
<dbReference type="PANTHER" id="PTHR37539">
    <property type="entry name" value="SECRETED PROTEIN-RELATED"/>
    <property type="match status" value="1"/>
</dbReference>
<feature type="domain" description="ER-bound oxygenase mpaB/mpaB'/Rubber oxygenase catalytic" evidence="1">
    <location>
        <begin position="122"/>
        <end position="348"/>
    </location>
</feature>
<name>A0ABX0SLW2_9PSEU</name>
<keyword evidence="3" id="KW-1185">Reference proteome</keyword>
<dbReference type="RefSeq" id="WP_167110264.1">
    <property type="nucleotide sequence ID" value="NZ_JAANOU010000001.1"/>
</dbReference>
<evidence type="ECO:0000313" key="3">
    <source>
        <dbReference type="Proteomes" id="UP000754495"/>
    </source>
</evidence>
<dbReference type="Pfam" id="PF09995">
    <property type="entry name" value="MPAB_Lcp_cat"/>
    <property type="match status" value="1"/>
</dbReference>
<dbReference type="EMBL" id="JAANOU010000001">
    <property type="protein sequence ID" value="NIH77971.1"/>
    <property type="molecule type" value="Genomic_DNA"/>
</dbReference>
<protein>
    <recommendedName>
        <fullName evidence="1">ER-bound oxygenase mpaB/mpaB'/Rubber oxygenase catalytic domain-containing protein</fullName>
    </recommendedName>
</protein>